<keyword evidence="2" id="KW-0732">Signal</keyword>
<feature type="chain" id="PRO_5043994151" description="WxL domain-containing protein" evidence="2">
    <location>
        <begin position="28"/>
        <end position="284"/>
    </location>
</feature>
<evidence type="ECO:0000313" key="6">
    <source>
        <dbReference type="Proteomes" id="UP000065511"/>
    </source>
</evidence>
<evidence type="ECO:0000259" key="3">
    <source>
        <dbReference type="Pfam" id="PF13731"/>
    </source>
</evidence>
<gene>
    <name evidence="4" type="ORF">ATZ33_15245</name>
    <name evidence="5" type="ORF">RV15_GL001610</name>
</gene>
<reference evidence="5 7" key="1">
    <citation type="submission" date="2014-12" db="EMBL/GenBank/DDBJ databases">
        <title>Draft genome sequences of 29 type strains of Enterococci.</title>
        <authorList>
            <person name="Zhong Z."/>
            <person name="Sun Z."/>
            <person name="Liu W."/>
            <person name="Zhang W."/>
            <person name="Zhang H."/>
        </authorList>
    </citation>
    <scope>NUCLEOTIDE SEQUENCE [LARGE SCALE GENOMIC DNA]</scope>
    <source>
        <strain evidence="5 7">DSM 22801</strain>
    </source>
</reference>
<dbReference type="EMBL" id="CP013614">
    <property type="protein sequence ID" value="ALS02682.1"/>
    <property type="molecule type" value="Genomic_DNA"/>
</dbReference>
<dbReference type="Pfam" id="PF13731">
    <property type="entry name" value="WxL"/>
    <property type="match status" value="1"/>
</dbReference>
<evidence type="ECO:0000313" key="4">
    <source>
        <dbReference type="EMBL" id="ALS02682.1"/>
    </source>
</evidence>
<reference evidence="4 6" key="2">
    <citation type="submission" date="2015-12" db="EMBL/GenBank/DDBJ databases">
        <authorList>
            <person name="Lauer A."/>
            <person name="Humrighouse B."/>
            <person name="Loparev V."/>
            <person name="Shewmaker P.L."/>
            <person name="Whitney A.M."/>
            <person name="McLaughlin R.W."/>
        </authorList>
    </citation>
    <scope>NUCLEOTIDE SEQUENCE [LARGE SCALE GENOMIC DNA]</scope>
    <source>
        <strain evidence="4 6">LMG 23085</strain>
    </source>
</reference>
<organism evidence="5 7">
    <name type="scientific">Enterococcus silesiacus</name>
    <dbReference type="NCBI Taxonomy" id="332949"/>
    <lineage>
        <taxon>Bacteria</taxon>
        <taxon>Bacillati</taxon>
        <taxon>Bacillota</taxon>
        <taxon>Bacilli</taxon>
        <taxon>Lactobacillales</taxon>
        <taxon>Enterococcaceae</taxon>
        <taxon>Enterococcus</taxon>
    </lineage>
</organism>
<evidence type="ECO:0000256" key="2">
    <source>
        <dbReference type="SAM" id="SignalP"/>
    </source>
</evidence>
<evidence type="ECO:0000313" key="7">
    <source>
        <dbReference type="Proteomes" id="UP000183039"/>
    </source>
</evidence>
<feature type="domain" description="WxL" evidence="3">
    <location>
        <begin position="32"/>
        <end position="282"/>
    </location>
</feature>
<dbReference type="EMBL" id="JXLC01000022">
    <property type="protein sequence ID" value="OJG89769.1"/>
    <property type="molecule type" value="Genomic_DNA"/>
</dbReference>
<dbReference type="KEGG" id="ess:ATZ33_15245"/>
<dbReference type="OrthoDB" id="2185849at2"/>
<keyword evidence="6" id="KW-1185">Reference proteome</keyword>
<name>A0A0S3KEH4_9ENTE</name>
<sequence length="284" mass="29651">MKAKALCATVLTAVIAASLVGGVTASADTVQKSLAGKGTVEYVEDTGSNGKLDPEDENKEVTPKDENDVTENPSTGFGSITIDRVAALNFGQQKVSTKTETYAAKEINLSQTDLDGATPVDVVRGPFVQWTDKRAGADHTYAVKAELTKQFTLKGAAADPAKLNKATLRYTNGVLNSTQKELPLWPAGNPNNLELAFGEGNAAAGPQLVLDNTTSTGAVGLGTYTAEYGQSADFTAAKIAREGAPTTGIGQASNSVFLDVPAQTIELGTYEAEITWSIEYTPVA</sequence>
<evidence type="ECO:0000313" key="5">
    <source>
        <dbReference type="EMBL" id="OJG89769.1"/>
    </source>
</evidence>
<dbReference type="RefSeq" id="WP_071878615.1">
    <property type="nucleotide sequence ID" value="NZ_JXLC01000022.1"/>
</dbReference>
<proteinExistence type="predicted"/>
<dbReference type="AlphaFoldDB" id="A0A0S3KEH4"/>
<feature type="region of interest" description="Disordered" evidence="1">
    <location>
        <begin position="44"/>
        <end position="77"/>
    </location>
</feature>
<dbReference type="InterPro" id="IPR027994">
    <property type="entry name" value="WxL_dom"/>
</dbReference>
<accession>A0A0S3KEH4</accession>
<feature type="signal peptide" evidence="2">
    <location>
        <begin position="1"/>
        <end position="27"/>
    </location>
</feature>
<evidence type="ECO:0000256" key="1">
    <source>
        <dbReference type="SAM" id="MobiDB-lite"/>
    </source>
</evidence>
<dbReference type="Proteomes" id="UP000183039">
    <property type="component" value="Unassembled WGS sequence"/>
</dbReference>
<dbReference type="Proteomes" id="UP000065511">
    <property type="component" value="Chromosome"/>
</dbReference>
<protein>
    <recommendedName>
        <fullName evidence="3">WxL domain-containing protein</fullName>
    </recommendedName>
</protein>